<evidence type="ECO:0000313" key="3">
    <source>
        <dbReference type="Proteomes" id="UP000007842"/>
    </source>
</evidence>
<feature type="domain" description="HTH marR-type" evidence="1">
    <location>
        <begin position="19"/>
        <end position="153"/>
    </location>
</feature>
<protein>
    <submittedName>
        <fullName evidence="2">MarR-family transcriptional regulator</fullName>
    </submittedName>
</protein>
<dbReference type="InterPro" id="IPR036388">
    <property type="entry name" value="WH-like_DNA-bd_sf"/>
</dbReference>
<proteinExistence type="predicted"/>
<dbReference type="Proteomes" id="UP000007842">
    <property type="component" value="Chromosome"/>
</dbReference>
<dbReference type="eggNOG" id="COG1846">
    <property type="taxonomic scope" value="Bacteria"/>
</dbReference>
<accession>F8K3S1</accession>
<accession>G8X0Y2</accession>
<dbReference type="AlphaFoldDB" id="F8K3S1"/>
<dbReference type="OrthoDB" id="3830756at2"/>
<dbReference type="GO" id="GO:0006950">
    <property type="term" value="P:response to stress"/>
    <property type="evidence" value="ECO:0007669"/>
    <property type="project" value="TreeGrafter"/>
</dbReference>
<dbReference type="Pfam" id="PF01047">
    <property type="entry name" value="MarR"/>
    <property type="match status" value="1"/>
</dbReference>
<keyword evidence="3" id="KW-1185">Reference proteome</keyword>
<dbReference type="SMART" id="SM00347">
    <property type="entry name" value="HTH_MARR"/>
    <property type="match status" value="1"/>
</dbReference>
<dbReference type="Gene3D" id="1.10.10.10">
    <property type="entry name" value="Winged helix-like DNA-binding domain superfamily/Winged helix DNA-binding domain"/>
    <property type="match status" value="1"/>
</dbReference>
<dbReference type="InterPro" id="IPR039422">
    <property type="entry name" value="MarR/SlyA-like"/>
</dbReference>
<dbReference type="InterPro" id="IPR000835">
    <property type="entry name" value="HTH_MarR-typ"/>
</dbReference>
<dbReference type="RefSeq" id="WP_014145947.1">
    <property type="nucleotide sequence ID" value="NC_016111.1"/>
</dbReference>
<dbReference type="PANTHER" id="PTHR33164">
    <property type="entry name" value="TRANSCRIPTIONAL REGULATOR, MARR FAMILY"/>
    <property type="match status" value="1"/>
</dbReference>
<dbReference type="HOGENOM" id="CLU_083287_22_2_11"/>
<evidence type="ECO:0000259" key="1">
    <source>
        <dbReference type="PROSITE" id="PS50995"/>
    </source>
</evidence>
<dbReference type="EMBL" id="CP003219">
    <property type="protein sequence ID" value="AEW97610.1"/>
    <property type="molecule type" value="Genomic_DNA"/>
</dbReference>
<dbReference type="KEGG" id="scy:SCATT_52390"/>
<evidence type="ECO:0000313" key="2">
    <source>
        <dbReference type="EMBL" id="AEW97610.1"/>
    </source>
</evidence>
<reference evidence="3" key="1">
    <citation type="submission" date="2011-12" db="EMBL/GenBank/DDBJ databases">
        <title>Complete genome sequence of Streptomyces cattleya strain DSM 46488.</title>
        <authorList>
            <person name="Ou H.-Y."/>
            <person name="Li P."/>
            <person name="Zhao C."/>
            <person name="O'Hagan D."/>
            <person name="Deng Z."/>
        </authorList>
    </citation>
    <scope>NUCLEOTIDE SEQUENCE [LARGE SCALE GENOMIC DNA]</scope>
    <source>
        <strain evidence="3">ATCC 35852 / DSM 46488 / JCM 4925 / NBRC 14057 / NRRL 8057</strain>
    </source>
</reference>
<dbReference type="PANTHER" id="PTHR33164:SF43">
    <property type="entry name" value="HTH-TYPE TRANSCRIPTIONAL REPRESSOR YETL"/>
    <property type="match status" value="1"/>
</dbReference>
<dbReference type="KEGG" id="sct:SCAT_5244"/>
<dbReference type="GO" id="GO:0003700">
    <property type="term" value="F:DNA-binding transcription factor activity"/>
    <property type="evidence" value="ECO:0007669"/>
    <property type="project" value="InterPro"/>
</dbReference>
<sequence>MTGLGGSGDDQTDGPGGDAVALALRIADAVESLTNVWSVAAQGARLRLSPHQLRALRILEAAPGLNLTGLAESMDIGMPTASRLCDRLEAAGLLERVLHPKKRREVQLNLTGPGRQVVGEVAARRSQALAAVLTVMRAEEREALLQGMRAFMAAQEGIARGADRGPEP</sequence>
<organism evidence="2 3">
    <name type="scientific">Streptantibioticus cattleyicolor (strain ATCC 35852 / DSM 46488 / JCM 4925 / NBRC 14057 / NRRL 8057)</name>
    <name type="common">Streptomyces cattleya</name>
    <dbReference type="NCBI Taxonomy" id="1003195"/>
    <lineage>
        <taxon>Bacteria</taxon>
        <taxon>Bacillati</taxon>
        <taxon>Actinomycetota</taxon>
        <taxon>Actinomycetes</taxon>
        <taxon>Kitasatosporales</taxon>
        <taxon>Streptomycetaceae</taxon>
        <taxon>Streptantibioticus</taxon>
    </lineage>
</organism>
<gene>
    <name evidence="2" type="ordered locus">SCATT_52390</name>
</gene>
<dbReference type="PATRIC" id="fig|1003195.11.peg.6665"/>
<dbReference type="PROSITE" id="PS50995">
    <property type="entry name" value="HTH_MARR_2"/>
    <property type="match status" value="1"/>
</dbReference>
<dbReference type="InterPro" id="IPR036390">
    <property type="entry name" value="WH_DNA-bd_sf"/>
</dbReference>
<dbReference type="SUPFAM" id="SSF46785">
    <property type="entry name" value="Winged helix' DNA-binding domain"/>
    <property type="match status" value="1"/>
</dbReference>
<name>F8K3S1_STREN</name>